<evidence type="ECO:0000256" key="5">
    <source>
        <dbReference type="ARBA" id="ARBA00023163"/>
    </source>
</evidence>
<dbReference type="Gene3D" id="1.10.132.30">
    <property type="match status" value="1"/>
</dbReference>
<dbReference type="GO" id="GO:0000428">
    <property type="term" value="C:DNA-directed RNA polymerase complex"/>
    <property type="evidence" value="ECO:0007669"/>
    <property type="project" value="UniProtKB-KW"/>
</dbReference>
<keyword evidence="5" id="KW-0804">Transcription</keyword>
<evidence type="ECO:0000313" key="6">
    <source>
        <dbReference type="EMBL" id="TSC91463.1"/>
    </source>
</evidence>
<protein>
    <recommendedName>
        <fullName evidence="1">DNA-directed RNA polymerase</fullName>
        <ecNumber evidence="1">2.7.7.6</ecNumber>
    </recommendedName>
</protein>
<reference evidence="6 7" key="1">
    <citation type="submission" date="2017-07" db="EMBL/GenBank/DDBJ databases">
        <title>Mechanisms for carbon and nitrogen cycling indicate functional differentiation within the Candidate Phyla Radiation.</title>
        <authorList>
            <person name="Danczak R.E."/>
            <person name="Johnston M.D."/>
            <person name="Kenah C."/>
            <person name="Slattery M."/>
            <person name="Wrighton K.C."/>
            <person name="Wilkins M.J."/>
        </authorList>
    </citation>
    <scope>NUCLEOTIDE SEQUENCE [LARGE SCALE GENOMIC DNA]</scope>
    <source>
        <strain evidence="6">Licking1014_96</strain>
    </source>
</reference>
<evidence type="ECO:0000256" key="2">
    <source>
        <dbReference type="ARBA" id="ARBA00022478"/>
    </source>
</evidence>
<dbReference type="EMBL" id="VMGH01000039">
    <property type="protein sequence ID" value="TSC91463.1"/>
    <property type="molecule type" value="Genomic_DNA"/>
</dbReference>
<dbReference type="GO" id="GO:0003899">
    <property type="term" value="F:DNA-directed RNA polymerase activity"/>
    <property type="evidence" value="ECO:0007669"/>
    <property type="project" value="UniProtKB-EC"/>
</dbReference>
<evidence type="ECO:0000256" key="1">
    <source>
        <dbReference type="ARBA" id="ARBA00012418"/>
    </source>
</evidence>
<keyword evidence="3" id="KW-0808">Transferase</keyword>
<dbReference type="AlphaFoldDB" id="A0A554LF03"/>
<keyword evidence="4" id="KW-0548">Nucleotidyltransferase</keyword>
<dbReference type="Proteomes" id="UP000318296">
    <property type="component" value="Unassembled WGS sequence"/>
</dbReference>
<evidence type="ECO:0000256" key="4">
    <source>
        <dbReference type="ARBA" id="ARBA00022695"/>
    </source>
</evidence>
<feature type="non-terminal residue" evidence="6">
    <location>
        <position position="89"/>
    </location>
</feature>
<organism evidence="6 7">
    <name type="scientific">Candidatus Berkelbacteria bacterium Licking1014_96</name>
    <dbReference type="NCBI Taxonomy" id="2017149"/>
    <lineage>
        <taxon>Bacteria</taxon>
        <taxon>Candidatus Berkelbacteria</taxon>
    </lineage>
</organism>
<dbReference type="EC" id="2.7.7.6" evidence="1"/>
<keyword evidence="2" id="KW-0240">DNA-directed RNA polymerase</keyword>
<gene>
    <name evidence="6" type="ORF">CEN92_275</name>
</gene>
<proteinExistence type="predicted"/>
<dbReference type="InterPro" id="IPR038120">
    <property type="entry name" value="Rpb1_funnel_sf"/>
</dbReference>
<comment type="caution">
    <text evidence="6">The sequence shown here is derived from an EMBL/GenBank/DDBJ whole genome shotgun (WGS) entry which is preliminary data.</text>
</comment>
<name>A0A554LF03_9BACT</name>
<evidence type="ECO:0000256" key="3">
    <source>
        <dbReference type="ARBA" id="ARBA00022679"/>
    </source>
</evidence>
<sequence length="89" mass="10073">MVRRIIIPIRELFQTQEEIRASVEAVERAKQLIRDYEQSVCDLLSGEHGRRIKEMMEEISKDTVIDAATGDAEVNASFNPIYMMATSGA</sequence>
<evidence type="ECO:0000313" key="7">
    <source>
        <dbReference type="Proteomes" id="UP000318296"/>
    </source>
</evidence>
<accession>A0A554LF03</accession>